<feature type="compositionally biased region" description="Basic and acidic residues" evidence="2">
    <location>
        <begin position="545"/>
        <end position="555"/>
    </location>
</feature>
<dbReference type="InterPro" id="IPR009091">
    <property type="entry name" value="RCC1/BLIP-II"/>
</dbReference>
<evidence type="ECO:0000256" key="1">
    <source>
        <dbReference type="PROSITE-ProRule" id="PRU00235"/>
    </source>
</evidence>
<evidence type="ECO:0000256" key="2">
    <source>
        <dbReference type="SAM" id="MobiDB-lite"/>
    </source>
</evidence>
<dbReference type="GeneID" id="37017248"/>
<sequence length="603" mass="62699">MPRRMVGGEGNSVPQSNGGNFNQHNASQSAAGLPSTSTTTATGTYHLFSAGSNSGGQLGTGSQEDSHIWSPALYRPAGSSSDAENEKQEALAFPPAGSRVLQLAGGANHTLALVLDESSGKRSVWRSGDGERGQWGAPEPEGGTGEEKEGRRTATLFTPLPVPAGLIESNLKPRLVAASWENSYIVYSPHSSGSDQERGDDVLVVLGRENDFGQIGLGKTEGKAAPGAAAAATAPGVGVISLSGAVPDDEDGASARERGRGRLEIVHLVGSVRHVVLLASWLTSCGSNTHGRRYALIGWGAGRQGQLGSLDAQSTTQGRSTGSGAPAGAGAGNIIWTPRLIRLWSSEQLDIDTQASLSLGRDHTALLVPSHWRSESSRNEEEEDQGESRLLLLGSNKYGQLAISASIGPGAQSEVRNAISIACTWNSTLLFLADGSLLASGRNDKGQLGGETEQKQQRSPALAQLVRVPAVDAGSHGGARALKQALVCGSEHALLLVQSSSSSSSSLLQGSPSTEVGRQSSVWGWGWNEHGNLALGGRRFPSEGQGKEEEAVEDQRTPVRIWPAPAALEAAGDSAPAVHEVATHVWAGCATSFVQVLRTGTQR</sequence>
<dbReference type="PANTHER" id="PTHR45982">
    <property type="entry name" value="REGULATOR OF CHROMOSOME CONDENSATION"/>
    <property type="match status" value="1"/>
</dbReference>
<feature type="compositionally biased region" description="Polar residues" evidence="2">
    <location>
        <begin position="12"/>
        <end position="28"/>
    </location>
</feature>
<keyword evidence="4" id="KW-1185">Reference proteome</keyword>
<dbReference type="RefSeq" id="XP_025350854.1">
    <property type="nucleotide sequence ID" value="XM_025495514.1"/>
</dbReference>
<feature type="region of interest" description="Disordered" evidence="2">
    <location>
        <begin position="536"/>
        <end position="555"/>
    </location>
</feature>
<dbReference type="Gene3D" id="2.130.10.30">
    <property type="entry name" value="Regulator of chromosome condensation 1/beta-lactamase-inhibitor protein II"/>
    <property type="match status" value="2"/>
</dbReference>
<feature type="repeat" description="RCC1" evidence="1">
    <location>
        <begin position="45"/>
        <end position="116"/>
    </location>
</feature>
<feature type="repeat" description="RCC1" evidence="1">
    <location>
        <begin position="435"/>
        <end position="499"/>
    </location>
</feature>
<feature type="compositionally biased region" description="Low complexity" evidence="2">
    <location>
        <begin position="29"/>
        <end position="44"/>
    </location>
</feature>
<dbReference type="Proteomes" id="UP000245942">
    <property type="component" value="Unassembled WGS sequence"/>
</dbReference>
<evidence type="ECO:0000313" key="3">
    <source>
        <dbReference type="EMBL" id="PWN23694.1"/>
    </source>
</evidence>
<protein>
    <submittedName>
        <fullName evidence="3">RCC1/BLIP-II</fullName>
    </submittedName>
</protein>
<dbReference type="OrthoDB" id="5370059at2759"/>
<organism evidence="3 4">
    <name type="scientific">Pseudomicrostroma glucosiphilum</name>
    <dbReference type="NCBI Taxonomy" id="1684307"/>
    <lineage>
        <taxon>Eukaryota</taxon>
        <taxon>Fungi</taxon>
        <taxon>Dikarya</taxon>
        <taxon>Basidiomycota</taxon>
        <taxon>Ustilaginomycotina</taxon>
        <taxon>Exobasidiomycetes</taxon>
        <taxon>Microstromatales</taxon>
        <taxon>Microstromatales incertae sedis</taxon>
        <taxon>Pseudomicrostroma</taxon>
    </lineage>
</organism>
<dbReference type="AlphaFoldDB" id="A0A316UFI9"/>
<accession>A0A316UFI9</accession>
<name>A0A316UFI9_9BASI</name>
<feature type="compositionally biased region" description="Polar residues" evidence="2">
    <location>
        <begin position="311"/>
        <end position="320"/>
    </location>
</feature>
<feature type="region of interest" description="Disordered" evidence="2">
    <location>
        <begin position="122"/>
        <end position="150"/>
    </location>
</feature>
<evidence type="ECO:0000313" key="4">
    <source>
        <dbReference type="Proteomes" id="UP000245942"/>
    </source>
</evidence>
<dbReference type="InterPro" id="IPR051553">
    <property type="entry name" value="Ran_GTPase-activating"/>
</dbReference>
<dbReference type="STRING" id="1684307.A0A316UFI9"/>
<dbReference type="InterPro" id="IPR000408">
    <property type="entry name" value="Reg_chr_condens"/>
</dbReference>
<dbReference type="SUPFAM" id="SSF50985">
    <property type="entry name" value="RCC1/BLIP-II"/>
    <property type="match status" value="2"/>
</dbReference>
<reference evidence="3 4" key="1">
    <citation type="journal article" date="2018" name="Mol. Biol. Evol.">
        <title>Broad Genomic Sampling Reveals a Smut Pathogenic Ancestry of the Fungal Clade Ustilaginomycotina.</title>
        <authorList>
            <person name="Kijpornyongpan T."/>
            <person name="Mondo S.J."/>
            <person name="Barry K."/>
            <person name="Sandor L."/>
            <person name="Lee J."/>
            <person name="Lipzen A."/>
            <person name="Pangilinan J."/>
            <person name="LaButti K."/>
            <person name="Hainaut M."/>
            <person name="Henrissat B."/>
            <person name="Grigoriev I.V."/>
            <person name="Spatafora J.W."/>
            <person name="Aime M.C."/>
        </authorList>
    </citation>
    <scope>NUCLEOTIDE SEQUENCE [LARGE SCALE GENOMIC DNA]</scope>
    <source>
        <strain evidence="3 4">MCA 4718</strain>
    </source>
</reference>
<dbReference type="EMBL" id="KZ819321">
    <property type="protein sequence ID" value="PWN23694.1"/>
    <property type="molecule type" value="Genomic_DNA"/>
</dbReference>
<dbReference type="PROSITE" id="PS50012">
    <property type="entry name" value="RCC1_3"/>
    <property type="match status" value="3"/>
</dbReference>
<feature type="region of interest" description="Disordered" evidence="2">
    <location>
        <begin position="1"/>
        <end position="65"/>
    </location>
</feature>
<proteinExistence type="predicted"/>
<feature type="region of interest" description="Disordered" evidence="2">
    <location>
        <begin position="308"/>
        <end position="330"/>
    </location>
</feature>
<gene>
    <name evidence="3" type="ORF">BCV69DRAFT_7687</name>
</gene>
<dbReference type="PANTHER" id="PTHR45982:SF1">
    <property type="entry name" value="REGULATOR OF CHROMOSOME CONDENSATION"/>
    <property type="match status" value="1"/>
</dbReference>
<dbReference type="Pfam" id="PF00415">
    <property type="entry name" value="RCC1"/>
    <property type="match status" value="1"/>
</dbReference>
<feature type="repeat" description="RCC1" evidence="1">
    <location>
        <begin position="294"/>
        <end position="370"/>
    </location>
</feature>